<dbReference type="STRING" id="211165.GCA_000317285_01375"/>
<dbReference type="SUPFAM" id="SSF52540">
    <property type="entry name" value="P-loop containing nucleoside triphosphate hydrolases"/>
    <property type="match status" value="1"/>
</dbReference>
<dbReference type="Pfam" id="PF26355">
    <property type="entry name" value="HTH_VMAP-M9"/>
    <property type="match status" value="1"/>
</dbReference>
<protein>
    <recommendedName>
        <fullName evidence="1">vWA-MoxR associated protein N-terminal HTH domain-containing protein</fullName>
    </recommendedName>
</protein>
<dbReference type="InterPro" id="IPR058651">
    <property type="entry name" value="HTH_VMAP-M9"/>
</dbReference>
<comment type="caution">
    <text evidence="2">The sequence shown here is derived from an EMBL/GenBank/DDBJ whole genome shotgun (WGS) entry which is preliminary data.</text>
</comment>
<dbReference type="RefSeq" id="WP_016873880.1">
    <property type="nucleotide sequence ID" value="NZ_AJLN01000050.1"/>
</dbReference>
<dbReference type="AlphaFoldDB" id="A0A433NDM9"/>
<dbReference type="Proteomes" id="UP000268857">
    <property type="component" value="Unassembled WGS sequence"/>
</dbReference>
<evidence type="ECO:0000313" key="3">
    <source>
        <dbReference type="Proteomes" id="UP000268857"/>
    </source>
</evidence>
<dbReference type="EMBL" id="RSCJ01000011">
    <property type="protein sequence ID" value="RUR80212.1"/>
    <property type="molecule type" value="Genomic_DNA"/>
</dbReference>
<dbReference type="InterPro" id="IPR027417">
    <property type="entry name" value="P-loop_NTPase"/>
</dbReference>
<name>A0A433NDM9_CHLFR</name>
<dbReference type="Pfam" id="PF14516">
    <property type="entry name" value="AAA_35"/>
    <property type="match status" value="1"/>
</dbReference>
<dbReference type="Gene3D" id="3.40.50.300">
    <property type="entry name" value="P-loop containing nucleotide triphosphate hydrolases"/>
    <property type="match status" value="1"/>
</dbReference>
<accession>A0A433NDM9</accession>
<reference evidence="2 3" key="1">
    <citation type="journal article" date="2019" name="Genome Biol. Evol.">
        <title>Day and night: Metabolic profiles and evolutionary relationships of six axenic non-marine cyanobacteria.</title>
        <authorList>
            <person name="Will S.E."/>
            <person name="Henke P."/>
            <person name="Boedeker C."/>
            <person name="Huang S."/>
            <person name="Brinkmann H."/>
            <person name="Rohde M."/>
            <person name="Jarek M."/>
            <person name="Friedl T."/>
            <person name="Seufert S."/>
            <person name="Schumacher M."/>
            <person name="Overmann J."/>
            <person name="Neumann-Schaal M."/>
            <person name="Petersen J."/>
        </authorList>
    </citation>
    <scope>NUCLEOTIDE SEQUENCE [LARGE SCALE GENOMIC DNA]</scope>
    <source>
        <strain evidence="2 3">PCC 6912</strain>
    </source>
</reference>
<gene>
    <name evidence="2" type="ORF">PCC6912_30720</name>
</gene>
<organism evidence="2 3">
    <name type="scientific">Chlorogloeopsis fritschii PCC 6912</name>
    <dbReference type="NCBI Taxonomy" id="211165"/>
    <lineage>
        <taxon>Bacteria</taxon>
        <taxon>Bacillati</taxon>
        <taxon>Cyanobacteriota</taxon>
        <taxon>Cyanophyceae</taxon>
        <taxon>Nostocales</taxon>
        <taxon>Chlorogloeopsidaceae</taxon>
        <taxon>Chlorogloeopsis</taxon>
    </lineage>
</organism>
<sequence length="446" mass="51018">MNLDSLLEVINSKLVESQNRPLNATEVLVLQGIWQYQTYNQIAQKEGYSPGYFTNVVAPELWQRLSKLIGKRVTKKNCRALLESYAAQSTSEKNVLFPADRQQMSPSYPSGSVPLNSPFYIKHSTIEAQAYAEIRKPGALVRIKAPRERGKTSLLLRMLDYANSQGYHTVSLNLEQIDCTILSDLNRFLRWLCANVSHQLQLQPKLNDYWDDDIGSKVSCTLYFRSYLLEQLNSPVVLALDEVNKIFEHPQVAKDFFPMLRSWYEEAKRIPLWQKLRLIVVHSTEVYVPLHLNQSPFNVGLPIQLTKFSLDQVQQLAQCYGLEWNAQEADQLMALVGGHPALIHTALYHLSHGDVSMAQLLQFAPTSTGIYSHHLQRHWAVLEQQPELARAFYAVINAAEPLQIEPILGYKLSSMGLIELYGNKAKLSCQLYRQYFEKQQSNFRCA</sequence>
<keyword evidence="3" id="KW-1185">Reference proteome</keyword>
<evidence type="ECO:0000313" key="2">
    <source>
        <dbReference type="EMBL" id="RUR80212.1"/>
    </source>
</evidence>
<dbReference type="OrthoDB" id="5522963at2"/>
<feature type="domain" description="vWA-MoxR associated protein N-terminal HTH" evidence="1">
    <location>
        <begin position="1"/>
        <end position="84"/>
    </location>
</feature>
<proteinExistence type="predicted"/>
<evidence type="ECO:0000259" key="1">
    <source>
        <dbReference type="Pfam" id="PF26355"/>
    </source>
</evidence>